<dbReference type="SUPFAM" id="SSF56300">
    <property type="entry name" value="Metallo-dependent phosphatases"/>
    <property type="match status" value="1"/>
</dbReference>
<name>A0A832I2E4_UNCEI</name>
<evidence type="ECO:0000313" key="5">
    <source>
        <dbReference type="EMBL" id="HGZ43516.1"/>
    </source>
</evidence>
<dbReference type="Gene3D" id="2.60.120.200">
    <property type="match status" value="3"/>
</dbReference>
<dbReference type="Gene3D" id="2.60.40.4070">
    <property type="match status" value="1"/>
</dbReference>
<dbReference type="InterPro" id="IPR029052">
    <property type="entry name" value="Metallo-depent_PP-like"/>
</dbReference>
<keyword evidence="1 3" id="KW-0732">Signal</keyword>
<dbReference type="SMART" id="SM00060">
    <property type="entry name" value="FN3"/>
    <property type="match status" value="1"/>
</dbReference>
<dbReference type="Pfam" id="PF00041">
    <property type="entry name" value="fn3"/>
    <property type="match status" value="1"/>
</dbReference>
<evidence type="ECO:0000256" key="3">
    <source>
        <dbReference type="SAM" id="SignalP"/>
    </source>
</evidence>
<dbReference type="SMART" id="SM00560">
    <property type="entry name" value="LamGL"/>
    <property type="match status" value="3"/>
</dbReference>
<comment type="caution">
    <text evidence="5">The sequence shown here is derived from an EMBL/GenBank/DDBJ whole genome shotgun (WGS) entry which is preliminary data.</text>
</comment>
<dbReference type="PANTHER" id="PTHR43143">
    <property type="entry name" value="METALLOPHOSPHOESTERASE, CALCINEURIN SUPERFAMILY"/>
    <property type="match status" value="1"/>
</dbReference>
<dbReference type="SUPFAM" id="SSF49899">
    <property type="entry name" value="Concanavalin A-like lectins/glucanases"/>
    <property type="match status" value="3"/>
</dbReference>
<organism evidence="5">
    <name type="scientific">Eiseniibacteriota bacterium</name>
    <dbReference type="NCBI Taxonomy" id="2212470"/>
    <lineage>
        <taxon>Bacteria</taxon>
        <taxon>Candidatus Eiseniibacteriota</taxon>
    </lineage>
</organism>
<dbReference type="CDD" id="cd00063">
    <property type="entry name" value="FN3"/>
    <property type="match status" value="1"/>
</dbReference>
<dbReference type="InterPro" id="IPR013320">
    <property type="entry name" value="ConA-like_dom_sf"/>
</dbReference>
<dbReference type="Pfam" id="PF13385">
    <property type="entry name" value="Laminin_G_3"/>
    <property type="match status" value="3"/>
</dbReference>
<dbReference type="InterPro" id="IPR051918">
    <property type="entry name" value="STPP_CPPED1"/>
</dbReference>
<reference evidence="5" key="1">
    <citation type="journal article" date="2020" name="mSystems">
        <title>Genome- and Community-Level Interaction Insights into Carbon Utilization and Element Cycling Functions of Hydrothermarchaeota in Hydrothermal Sediment.</title>
        <authorList>
            <person name="Zhou Z."/>
            <person name="Liu Y."/>
            <person name="Xu W."/>
            <person name="Pan J."/>
            <person name="Luo Z.H."/>
            <person name="Li M."/>
        </authorList>
    </citation>
    <scope>NUCLEOTIDE SEQUENCE [LARGE SCALE GENOMIC DNA]</scope>
    <source>
        <strain evidence="5">SpSt-381</strain>
    </source>
</reference>
<dbReference type="InterPro" id="IPR003961">
    <property type="entry name" value="FN3_dom"/>
</dbReference>
<feature type="signal peptide" evidence="3">
    <location>
        <begin position="1"/>
        <end position="39"/>
    </location>
</feature>
<keyword evidence="2" id="KW-1015">Disulfide bond</keyword>
<dbReference type="Gene3D" id="2.60.40.10">
    <property type="entry name" value="Immunoglobulins"/>
    <property type="match status" value="1"/>
</dbReference>
<dbReference type="InterPro" id="IPR036116">
    <property type="entry name" value="FN3_sf"/>
</dbReference>
<evidence type="ECO:0000259" key="4">
    <source>
        <dbReference type="PROSITE" id="PS50853"/>
    </source>
</evidence>
<dbReference type="SUPFAM" id="SSF49265">
    <property type="entry name" value="Fibronectin type III"/>
    <property type="match status" value="1"/>
</dbReference>
<proteinExistence type="predicted"/>
<dbReference type="Gene3D" id="3.60.21.10">
    <property type="match status" value="1"/>
</dbReference>
<dbReference type="PANTHER" id="PTHR43143:SF5">
    <property type="entry name" value="SECRETED PROTEIN"/>
    <property type="match status" value="1"/>
</dbReference>
<feature type="domain" description="Fibronectin type-III" evidence="4">
    <location>
        <begin position="527"/>
        <end position="621"/>
    </location>
</feature>
<evidence type="ECO:0000256" key="1">
    <source>
        <dbReference type="ARBA" id="ARBA00022729"/>
    </source>
</evidence>
<sequence>MIRLRDPRRAAAGARPLLRAPLRALAFLASLALAVPASAQSGLQFDGTNDHVTFGTASQLGATTFTIECWFKRTGVGATASTGTGGVTAVPLLAKGRGEADGSTLDMNWFLGIRGTDSVLVADYEEGTGQTSPGLNHPVAGTTVIRSHLWYHAAATFDGTTLRLYLNGMLEATLVVGAGRLPQAASVQHASLATALSSTGAAAGFFAGALDEPRVWSVARSQAEIQAGLAGEIASGPGLLGRWGLNEGAGTTASNSVAGSPAGALVNDPAWVAGSPFSVNYALLFNGTNGVASFGNPPELGLPQFTIECWFRRDGAGTGTNTGTGGAIAIPLLAHGRGDQDTGQVHVNWFLGIRASDHVLMADFEESSAGPSPSLNHPVFGTTPIPADGVWHHGAATYDGATWRLYLDGILEATLDVHRPAGTPTVMPASLGSALNTAGTADGFFHGAIDEARVWSVARDSGALVGAINTPLEGPVAGLVARWGLNEGAGTTISSSAGTPLPGALSGTGWAWTGGAPFDLPLTPPVPPAAPTGASATALTSTSVRVQWTDASNNETQFQIERSTTGAGGPFALRGTVGANVTTFDDTGLTPLAEFCYRVRASNAAGASDASNVACATTPEVTRTALDLAGSTYVGFGDPAALDLATFTIECWFRRDGAGSSTSTGTGGVGDAIPLVTKGRGESEASNVDLNWFLGLRASDGVLVADFEEGAGGASPSLNHPVIGVTPLPPGGGWHHAAATYDGTTWNLYLDGNLEATLVVGQPCASASTQQAAIGSALTSTGAAAGFFDGAFDEVRVWNVARTLAEIRGTANAELDAATPGLVARWALDEGAGTAVAGSAGTAVNGTISGANYAWVPPAPFDLAFNDPPALPALVGPADGATGVATNPTLAVAVSDADGDSVTVRFYGRAVSGAPGADFTLIGLPDTQYYTAQLNGGSNAMLKAQTSWIAAQRASRNIAYAVQLGDCVESGDNGGDPIQWLRADTAYALIEDPISTGLPDGVPYGICVGNHDQSPNGDANGTTTFYNQYFGEARFLGRAYYGGHHGTNNDNWFDLFSAGGLDFICIGLEYDTTPDAAVLDWADSLMKAHPNRRAIVASHNLLGTGNPGAFSTQGAATYNALRDNPNFFLMLCGHVPGEGRRSDVFEGRTVHTLMSDYQSRSGGGSGWLRIMEFSPANNVIRVRTYSPWLDQWEADADSSSQFTLAYDMSGAGASFALLGTVRVASGETASLPWSGLDPNTPHEWYVTVSDGSVTRTGPTWDFTTGAAPVAVDDRGAAAFALEPVVPNPAHGATRVRFAVPVETPVRVSVLDVMGREVAVIAEGAFRPGRHDLAWDGASRSGPLPSGIYFVRMRAPGFSAVRRVALVH</sequence>
<dbReference type="InterPro" id="IPR013783">
    <property type="entry name" value="Ig-like_fold"/>
</dbReference>
<dbReference type="InterPro" id="IPR006558">
    <property type="entry name" value="LamG-like"/>
</dbReference>
<evidence type="ECO:0000256" key="2">
    <source>
        <dbReference type="ARBA" id="ARBA00023157"/>
    </source>
</evidence>
<gene>
    <name evidence="5" type="ORF">ENR23_08840</name>
</gene>
<dbReference type="PROSITE" id="PS50853">
    <property type="entry name" value="FN3"/>
    <property type="match status" value="1"/>
</dbReference>
<dbReference type="EMBL" id="DSQF01000018">
    <property type="protein sequence ID" value="HGZ43516.1"/>
    <property type="molecule type" value="Genomic_DNA"/>
</dbReference>
<feature type="chain" id="PRO_5033053495" description="Fibronectin type-III domain-containing protein" evidence="3">
    <location>
        <begin position="40"/>
        <end position="1367"/>
    </location>
</feature>
<protein>
    <recommendedName>
        <fullName evidence="4">Fibronectin type-III domain-containing protein</fullName>
    </recommendedName>
</protein>
<accession>A0A832I2E4</accession>